<dbReference type="AlphaFoldDB" id="A0A370IAS0"/>
<evidence type="ECO:0000256" key="8">
    <source>
        <dbReference type="SAM" id="Phobius"/>
    </source>
</evidence>
<comment type="subcellular location">
    <subcellularLocation>
        <location evidence="1">Cell membrane</location>
        <topology evidence="1">Multi-pass membrane protein</topology>
    </subcellularLocation>
</comment>
<dbReference type="InterPro" id="IPR004638">
    <property type="entry name" value="EmrB-like"/>
</dbReference>
<evidence type="ECO:0000313" key="10">
    <source>
        <dbReference type="EMBL" id="RDI67813.1"/>
    </source>
</evidence>
<dbReference type="CDD" id="cd17321">
    <property type="entry name" value="MFS_MMR_MDR_like"/>
    <property type="match status" value="1"/>
</dbReference>
<evidence type="ECO:0000259" key="9">
    <source>
        <dbReference type="PROSITE" id="PS50850"/>
    </source>
</evidence>
<dbReference type="Gene3D" id="1.20.1250.20">
    <property type="entry name" value="MFS general substrate transporter like domains"/>
    <property type="match status" value="1"/>
</dbReference>
<dbReference type="PANTHER" id="PTHR42718:SF9">
    <property type="entry name" value="MAJOR FACILITATOR SUPERFAMILY MULTIDRUG TRANSPORTER MFSC"/>
    <property type="match status" value="1"/>
</dbReference>
<comment type="caution">
    <text evidence="10">The sequence shown here is derived from an EMBL/GenBank/DDBJ whole genome shotgun (WGS) entry which is preliminary data.</text>
</comment>
<dbReference type="Pfam" id="PF07690">
    <property type="entry name" value="MFS_1"/>
    <property type="match status" value="1"/>
</dbReference>
<gene>
    <name evidence="10" type="ORF">DFR76_102213</name>
</gene>
<dbReference type="InterPro" id="IPR011701">
    <property type="entry name" value="MFS"/>
</dbReference>
<keyword evidence="11" id="KW-1185">Reference proteome</keyword>
<feature type="transmembrane region" description="Helical" evidence="8">
    <location>
        <begin position="93"/>
        <end position="110"/>
    </location>
</feature>
<reference evidence="10 11" key="1">
    <citation type="submission" date="2018-07" db="EMBL/GenBank/DDBJ databases">
        <title>Genomic Encyclopedia of Type Strains, Phase IV (KMG-IV): sequencing the most valuable type-strain genomes for metagenomic binning, comparative biology and taxonomic classification.</title>
        <authorList>
            <person name="Goeker M."/>
        </authorList>
    </citation>
    <scope>NUCLEOTIDE SEQUENCE [LARGE SCALE GENOMIC DNA]</scope>
    <source>
        <strain evidence="10 11">DSM 44290</strain>
    </source>
</reference>
<evidence type="ECO:0000256" key="7">
    <source>
        <dbReference type="ARBA" id="ARBA00023136"/>
    </source>
</evidence>
<dbReference type="InterPro" id="IPR005829">
    <property type="entry name" value="Sugar_transporter_CS"/>
</dbReference>
<dbReference type="PROSITE" id="PS50850">
    <property type="entry name" value="MFS"/>
    <property type="match status" value="1"/>
</dbReference>
<dbReference type="GO" id="GO:0022857">
    <property type="term" value="F:transmembrane transporter activity"/>
    <property type="evidence" value="ECO:0007669"/>
    <property type="project" value="InterPro"/>
</dbReference>
<evidence type="ECO:0000256" key="3">
    <source>
        <dbReference type="ARBA" id="ARBA00022448"/>
    </source>
</evidence>
<sequence length="493" mass="52028">MLPVGRAVNRVVIGVAPNAAPEHLPKEQLCIHNHCVLTTVEGLSARHKTIVLVTCCLSLLISSMDATIVNVALPTIRDQMHAPLPRLQWIVDIYTLTLASLLMLSGAAADRFGRRRMFRIGLTAFALGSLLCSLAPNVDTLIAARFVQALGGSMLNPVAMSIITTVFTGRVERARAVGVWGAVVGISTALGPMVGGGLIDALGWQSVFWINLPICAVAFTLTTIFVPESKSATVRGIDPVGQVLAIAVMFSLVFGLIEHEPLIFAITAAALAGFVYYEARHRSPFIDLRFFRSVPFSSATLMAICAFAGLGAFLFSASLYLQETRHYSAVHTGLLYLPMAVGMLICSPISGRLVGRYGTRPSLVVAGAMMGLAAIMLTTLRPDTPVWQLVIMFATFGIGFGTVNAPITTAAVSGMPLDRAGAASAVASTSRQIGVSLGVALCGLLTGASLWWVLAALAGGIIVLGVTANTRWAARTRDRVAPLLEQKVPAHAG</sequence>
<feature type="transmembrane region" description="Helical" evidence="8">
    <location>
        <begin position="263"/>
        <end position="279"/>
    </location>
</feature>
<dbReference type="SUPFAM" id="SSF103473">
    <property type="entry name" value="MFS general substrate transporter"/>
    <property type="match status" value="1"/>
</dbReference>
<feature type="transmembrane region" description="Helical" evidence="8">
    <location>
        <begin position="386"/>
        <end position="412"/>
    </location>
</feature>
<evidence type="ECO:0000256" key="2">
    <source>
        <dbReference type="ARBA" id="ARBA00008537"/>
    </source>
</evidence>
<evidence type="ECO:0000256" key="4">
    <source>
        <dbReference type="ARBA" id="ARBA00022475"/>
    </source>
</evidence>
<keyword evidence="4" id="KW-1003">Cell membrane</keyword>
<keyword evidence="5 8" id="KW-0812">Transmembrane</keyword>
<keyword evidence="6 8" id="KW-1133">Transmembrane helix</keyword>
<evidence type="ECO:0000256" key="5">
    <source>
        <dbReference type="ARBA" id="ARBA00022692"/>
    </source>
</evidence>
<dbReference type="Gene3D" id="1.20.1720.10">
    <property type="entry name" value="Multidrug resistance protein D"/>
    <property type="match status" value="1"/>
</dbReference>
<feature type="transmembrane region" description="Helical" evidence="8">
    <location>
        <begin position="333"/>
        <end position="351"/>
    </location>
</feature>
<accession>A0A370IAS0</accession>
<feature type="transmembrane region" description="Helical" evidence="8">
    <location>
        <begin position="142"/>
        <end position="167"/>
    </location>
</feature>
<feature type="transmembrane region" description="Helical" evidence="8">
    <location>
        <begin position="50"/>
        <end position="73"/>
    </location>
</feature>
<keyword evidence="7 8" id="KW-0472">Membrane</keyword>
<dbReference type="STRING" id="1210086.GCA_001613105_07290"/>
<dbReference type="GO" id="GO:0005886">
    <property type="term" value="C:plasma membrane"/>
    <property type="evidence" value="ECO:0007669"/>
    <property type="project" value="UniProtKB-SubCell"/>
</dbReference>
<feature type="transmembrane region" description="Helical" evidence="8">
    <location>
        <begin position="300"/>
        <end position="321"/>
    </location>
</feature>
<evidence type="ECO:0000256" key="6">
    <source>
        <dbReference type="ARBA" id="ARBA00022989"/>
    </source>
</evidence>
<feature type="domain" description="Major facilitator superfamily (MFS) profile" evidence="9">
    <location>
        <begin position="51"/>
        <end position="477"/>
    </location>
</feature>
<dbReference type="Proteomes" id="UP000254869">
    <property type="component" value="Unassembled WGS sequence"/>
</dbReference>
<evidence type="ECO:0000256" key="1">
    <source>
        <dbReference type="ARBA" id="ARBA00004651"/>
    </source>
</evidence>
<feature type="transmembrane region" description="Helical" evidence="8">
    <location>
        <begin position="363"/>
        <end position="380"/>
    </location>
</feature>
<comment type="similarity">
    <text evidence="2">Belongs to the major facilitator superfamily. EmrB family.</text>
</comment>
<dbReference type="PANTHER" id="PTHR42718">
    <property type="entry name" value="MAJOR FACILITATOR SUPERFAMILY MULTIDRUG TRANSPORTER MFSC"/>
    <property type="match status" value="1"/>
</dbReference>
<feature type="transmembrane region" description="Helical" evidence="8">
    <location>
        <begin position="117"/>
        <end position="136"/>
    </location>
</feature>
<dbReference type="InterPro" id="IPR036259">
    <property type="entry name" value="MFS_trans_sf"/>
</dbReference>
<keyword evidence="3" id="KW-0813">Transport</keyword>
<feature type="transmembrane region" description="Helical" evidence="8">
    <location>
        <begin position="433"/>
        <end position="466"/>
    </location>
</feature>
<feature type="transmembrane region" description="Helical" evidence="8">
    <location>
        <begin position="239"/>
        <end position="257"/>
    </location>
</feature>
<dbReference type="PRINTS" id="PR01036">
    <property type="entry name" value="TCRTETB"/>
</dbReference>
<name>A0A370IAS0_9NOCA</name>
<feature type="transmembrane region" description="Helical" evidence="8">
    <location>
        <begin position="208"/>
        <end position="227"/>
    </location>
</feature>
<feature type="transmembrane region" description="Helical" evidence="8">
    <location>
        <begin position="179"/>
        <end position="202"/>
    </location>
</feature>
<dbReference type="NCBIfam" id="TIGR00711">
    <property type="entry name" value="efflux_EmrB"/>
    <property type="match status" value="1"/>
</dbReference>
<dbReference type="InterPro" id="IPR020846">
    <property type="entry name" value="MFS_dom"/>
</dbReference>
<organism evidence="10 11">
    <name type="scientific">Nocardia pseudobrasiliensis</name>
    <dbReference type="NCBI Taxonomy" id="45979"/>
    <lineage>
        <taxon>Bacteria</taxon>
        <taxon>Bacillati</taxon>
        <taxon>Actinomycetota</taxon>
        <taxon>Actinomycetes</taxon>
        <taxon>Mycobacteriales</taxon>
        <taxon>Nocardiaceae</taxon>
        <taxon>Nocardia</taxon>
    </lineage>
</organism>
<evidence type="ECO:0000313" key="11">
    <source>
        <dbReference type="Proteomes" id="UP000254869"/>
    </source>
</evidence>
<dbReference type="EMBL" id="QQBC01000002">
    <property type="protein sequence ID" value="RDI67813.1"/>
    <property type="molecule type" value="Genomic_DNA"/>
</dbReference>
<dbReference type="PROSITE" id="PS00216">
    <property type="entry name" value="SUGAR_TRANSPORT_1"/>
    <property type="match status" value="1"/>
</dbReference>
<protein>
    <submittedName>
        <fullName evidence="10">EmrB/QacA subfamily drug resistance transporter</fullName>
    </submittedName>
</protein>
<proteinExistence type="inferred from homology"/>